<sequence length="742" mass="84394">MGQKYSVVFDISKNKPFGNDISSYNDTKGNSVRLLRKDHSSSRAGDKFPGFKIYMHMLPEVGATYSYYLEAVYYGNNLQEGLDQATMNIARYIEVYFWEADYDNICPLFLDLGDLFRNPSLYNSSGIRSDKWTKLKPQSYDTIKEVFENAVVINLQKTSGSYTSHPSKDSFKTGNELHGTKFPTMTVMGEEDQPCQGYITITQHLEEGKPMNILSTWSIYKNNYIRFKESIIQNRYENAKIYYSACNSAYANGERNGDTDLRNPLILELEWVNDGQGTSEFYTRNKDDRWEKSSGISVNNLTDYLDEQSCKYNNIFVVDISKKTGNYSCGSYCKRHKTDVSTYATGNIYGYKNIQHLPSGGLGYKLGRIKRGETSLTLEGLTFPIPRVSQVLVYYPKCNPAEPILLRIHHGNAESEWFKRVSMSSNEWKIVSEEYLKKVGHVDNSDIKKVLDDLVCKQYGNITMDLTKGIYGTGKKYCCHYHTIIGAGRVTVEEIPVRCKLPDHDPSHTTAYKHSISDSSLKLAGIIFYLNDDITKENRKRIAPRTLGLPIEGPVHVYAFYCTQEVPVLIYVASSSKPNIAGWYQKPNDSSTSRGKDEEWTPVPSLQGITPKDFSTLSCDNWNKLREVLKKFKCEGLQECLGQNGVQREEVPAADLSDQVPDTESDQEKQLEASNTLQPDYKNVKVDPDKPELDYSDRHDYQDSLEKILGVITCACLTSGIAIFAGWKLYKRYKGDPWVKQI</sequence>
<organism evidence="4 5">
    <name type="scientific">Theileria equi strain WA</name>
    <dbReference type="NCBI Taxonomy" id="1537102"/>
    <lineage>
        <taxon>Eukaryota</taxon>
        <taxon>Sar</taxon>
        <taxon>Alveolata</taxon>
        <taxon>Apicomplexa</taxon>
        <taxon>Aconoidasida</taxon>
        <taxon>Piroplasmida</taxon>
        <taxon>Theileriidae</taxon>
        <taxon>Theileria</taxon>
    </lineage>
</organism>
<accession>L0AZ92</accession>
<feature type="domain" description="Complement component 3 CUB" evidence="3">
    <location>
        <begin position="642"/>
        <end position="665"/>
    </location>
</feature>
<dbReference type="VEuPathDB" id="PiroplasmaDB:BEWA_034350"/>
<keyword evidence="2" id="KW-0812">Transmembrane</keyword>
<feature type="region of interest" description="Disordered" evidence="1">
    <location>
        <begin position="582"/>
        <end position="605"/>
    </location>
</feature>
<feature type="region of interest" description="Disordered" evidence="1">
    <location>
        <begin position="651"/>
        <end position="695"/>
    </location>
</feature>
<evidence type="ECO:0000259" key="3">
    <source>
        <dbReference type="Pfam" id="PF21406"/>
    </source>
</evidence>
<protein>
    <recommendedName>
        <fullName evidence="3">Complement component 3 CUB domain-containing protein</fullName>
    </recommendedName>
</protein>
<reference evidence="4 5" key="1">
    <citation type="journal article" date="2012" name="BMC Genomics">
        <title>Comparative genomic analysis and phylogenetic position of Theileria equi.</title>
        <authorList>
            <person name="Kappmeyer L.S."/>
            <person name="Thiagarajan M."/>
            <person name="Herndon D.R."/>
            <person name="Ramsay J.D."/>
            <person name="Caler E."/>
            <person name="Djikeng A."/>
            <person name="Gillespie J.J."/>
            <person name="Lau A.O."/>
            <person name="Roalson E.H."/>
            <person name="Silva J.C."/>
            <person name="Silva M.G."/>
            <person name="Suarez C.E."/>
            <person name="Ueti M.W."/>
            <person name="Nene V.M."/>
            <person name="Mealey R.H."/>
            <person name="Knowles D.P."/>
            <person name="Brayton K.A."/>
        </authorList>
    </citation>
    <scope>NUCLEOTIDE SEQUENCE [LARGE SCALE GENOMIC DNA]</scope>
    <source>
        <strain evidence="4 5">WA</strain>
    </source>
</reference>
<feature type="compositionally biased region" description="Basic and acidic residues" evidence="1">
    <location>
        <begin position="682"/>
        <end position="695"/>
    </location>
</feature>
<dbReference type="Proteomes" id="UP000031512">
    <property type="component" value="Chromosome 1"/>
</dbReference>
<dbReference type="GeneID" id="15803289"/>
<keyword evidence="2" id="KW-0472">Membrane</keyword>
<keyword evidence="5" id="KW-1185">Reference proteome</keyword>
<dbReference type="RefSeq" id="XP_004830244.1">
    <property type="nucleotide sequence ID" value="XM_004830187.1"/>
</dbReference>
<gene>
    <name evidence="4" type="ORF">BEWA_034350</name>
</gene>
<dbReference type="Gene3D" id="2.60.120.1540">
    <property type="match status" value="1"/>
</dbReference>
<dbReference type="InterPro" id="IPR049466">
    <property type="entry name" value="C3_CUB1"/>
</dbReference>
<name>L0AZ92_THEEQ</name>
<proteinExistence type="predicted"/>
<dbReference type="OrthoDB" id="6359008at2759"/>
<dbReference type="EMBL" id="CP001669">
    <property type="protein sequence ID" value="AFZ80578.1"/>
    <property type="molecule type" value="Genomic_DNA"/>
</dbReference>
<evidence type="ECO:0000313" key="5">
    <source>
        <dbReference type="Proteomes" id="UP000031512"/>
    </source>
</evidence>
<dbReference type="KEGG" id="beq:BEWA_034350"/>
<evidence type="ECO:0000256" key="2">
    <source>
        <dbReference type="SAM" id="Phobius"/>
    </source>
</evidence>
<feature type="transmembrane region" description="Helical" evidence="2">
    <location>
        <begin position="708"/>
        <end position="730"/>
    </location>
</feature>
<dbReference type="Pfam" id="PF21406">
    <property type="entry name" value="C3_CUB1"/>
    <property type="match status" value="1"/>
</dbReference>
<keyword evidence="2" id="KW-1133">Transmembrane helix</keyword>
<evidence type="ECO:0000313" key="4">
    <source>
        <dbReference type="EMBL" id="AFZ80578.1"/>
    </source>
</evidence>
<dbReference type="AlphaFoldDB" id="L0AZ92"/>
<evidence type="ECO:0000256" key="1">
    <source>
        <dbReference type="SAM" id="MobiDB-lite"/>
    </source>
</evidence>